<comment type="caution">
    <text evidence="1">The sequence shown here is derived from an EMBL/GenBank/DDBJ whole genome shotgun (WGS) entry which is preliminary data.</text>
</comment>
<keyword evidence="2" id="KW-1185">Reference proteome</keyword>
<evidence type="ECO:0000313" key="2">
    <source>
        <dbReference type="Proteomes" id="UP001498398"/>
    </source>
</evidence>
<proteinExistence type="predicted"/>
<name>A0ABR1JKP6_9AGAR</name>
<evidence type="ECO:0008006" key="3">
    <source>
        <dbReference type="Google" id="ProtNLM"/>
    </source>
</evidence>
<dbReference type="PANTHER" id="PTHR33129:SF1">
    <property type="entry name" value="ATP-BINDING PROTEIN"/>
    <property type="match status" value="1"/>
</dbReference>
<protein>
    <recommendedName>
        <fullName evidence="3">Crinkler (CRN) family protein</fullName>
    </recommendedName>
</protein>
<dbReference type="InterPro" id="IPR052980">
    <property type="entry name" value="Crinkler_effector"/>
</dbReference>
<reference evidence="1 2" key="1">
    <citation type="submission" date="2024-01" db="EMBL/GenBank/DDBJ databases">
        <title>A draft genome for the cacao thread blight pathogen Marasmiellus scandens.</title>
        <authorList>
            <person name="Baruah I.K."/>
            <person name="Leung J."/>
            <person name="Bukari Y."/>
            <person name="Amoako-Attah I."/>
            <person name="Meinhardt L.W."/>
            <person name="Bailey B.A."/>
            <person name="Cohen S.P."/>
        </authorList>
    </citation>
    <scope>NUCLEOTIDE SEQUENCE [LARGE SCALE GENOMIC DNA]</scope>
    <source>
        <strain evidence="1 2">GH-19</strain>
    </source>
</reference>
<evidence type="ECO:0000313" key="1">
    <source>
        <dbReference type="EMBL" id="KAK7461908.1"/>
    </source>
</evidence>
<dbReference type="Proteomes" id="UP001498398">
    <property type="component" value="Unassembled WGS sequence"/>
</dbReference>
<gene>
    <name evidence="1" type="ORF">VKT23_008339</name>
</gene>
<organism evidence="1 2">
    <name type="scientific">Marasmiellus scandens</name>
    <dbReference type="NCBI Taxonomy" id="2682957"/>
    <lineage>
        <taxon>Eukaryota</taxon>
        <taxon>Fungi</taxon>
        <taxon>Dikarya</taxon>
        <taxon>Basidiomycota</taxon>
        <taxon>Agaricomycotina</taxon>
        <taxon>Agaricomycetes</taxon>
        <taxon>Agaricomycetidae</taxon>
        <taxon>Agaricales</taxon>
        <taxon>Marasmiineae</taxon>
        <taxon>Omphalotaceae</taxon>
        <taxon>Marasmiellus</taxon>
    </lineage>
</organism>
<dbReference type="PANTHER" id="PTHR33129">
    <property type="entry name" value="PROTEIN KINASE DOMAIN-CONTAINING PROTEIN-RELATED"/>
    <property type="match status" value="1"/>
</dbReference>
<sequence length="560" mass="63635">MKYDDFTTTLDHDDPFQLMHKHFWCKNQLFSNSRIEFPPGSLMSCGMIVPRNNTIYAREEYDILWNRLLLLERRRGFIVTGSPGIGKSIFCLYALVRRLGQGRTTIFRTSSKNFYLFDQRGAFQLSLSLSNPARNFEAWRLGQDIVWCLYDTAVTDSNPESQFFTSSVCFLVQAVSPNPAKTKWGKQIGAQPYYMNAWAKEELCAVFALHDENAADEDKVNYTEGDYEKYGPCLRDHLYRPLFVADAQNAIREIRDAAQLAEQIDNASKETISNPEKTPHRIFCCIRDTDEDDGYKCKVDFKTQSIMYQCFERCVELKAEQATALFDACRLCAKGSVLGGWIFERLAILCTSGQAPGFEARIGIFRQLGEKETEGKGMKKGSKAKGEGSRLFSQLLPESKSPIKTRPLRRYRGIDDIIIDDHYYYPVSRSQPLFDTIFFDAAEDKVVVWVLQITTSHDRHSSSETGCALLAEIMKKARESTKKGQVEFNYMLVMPSNKSSTVGWQFPPDESDKFEVNDSSSTSKRRKVSGVKWIPGKVHAQFLKFEDPAATPSVVTGKGV</sequence>
<dbReference type="EMBL" id="JBANRG010000012">
    <property type="protein sequence ID" value="KAK7461908.1"/>
    <property type="molecule type" value="Genomic_DNA"/>
</dbReference>
<accession>A0ABR1JKP6</accession>